<dbReference type="Proteomes" id="UP000428325">
    <property type="component" value="Chromosome"/>
</dbReference>
<feature type="transmembrane region" description="Helical" evidence="1">
    <location>
        <begin position="12"/>
        <end position="35"/>
    </location>
</feature>
<name>A0A6B9F5H6_9EURY</name>
<gene>
    <name evidence="2" type="ORF">EI982_07475</name>
</gene>
<dbReference type="Pfam" id="PF24364">
    <property type="entry name" value="DUF7520"/>
    <property type="match status" value="1"/>
</dbReference>
<keyword evidence="1" id="KW-1133">Transmembrane helix</keyword>
<sequence length="89" mass="9331">MSATQTPLNGRRFVLYLYVVIVAIAGALGVVLGEVVDMGEPPRLFFLVPLPPNGAGFAVYGVVTVAVALGLPLALVAYVSRQADSREDT</sequence>
<evidence type="ECO:0000313" key="3">
    <source>
        <dbReference type="Proteomes" id="UP000428325"/>
    </source>
</evidence>
<dbReference type="EMBL" id="CP034345">
    <property type="protein sequence ID" value="QGX94642.1"/>
    <property type="molecule type" value="Genomic_DNA"/>
</dbReference>
<evidence type="ECO:0000256" key="1">
    <source>
        <dbReference type="SAM" id="Phobius"/>
    </source>
</evidence>
<proteinExistence type="predicted"/>
<dbReference type="RefSeq" id="WP_157688960.1">
    <property type="nucleotide sequence ID" value="NZ_CP034345.1"/>
</dbReference>
<accession>A0A6B9F5H6</accession>
<feature type="transmembrane region" description="Helical" evidence="1">
    <location>
        <begin position="55"/>
        <end position="79"/>
    </location>
</feature>
<dbReference type="GeneID" id="43369366"/>
<keyword evidence="1" id="KW-0472">Membrane</keyword>
<protein>
    <submittedName>
        <fullName evidence="2">Cox cluster protein</fullName>
    </submittedName>
</protein>
<organism evidence="2 3">
    <name type="scientific">Haloplanus rallus</name>
    <dbReference type="NCBI Taxonomy" id="1816183"/>
    <lineage>
        <taxon>Archaea</taxon>
        <taxon>Methanobacteriati</taxon>
        <taxon>Methanobacteriota</taxon>
        <taxon>Stenosarchaea group</taxon>
        <taxon>Halobacteria</taxon>
        <taxon>Halobacteriales</taxon>
        <taxon>Haloferacaceae</taxon>
        <taxon>Haloplanus</taxon>
    </lineage>
</organism>
<keyword evidence="1" id="KW-0812">Transmembrane</keyword>
<dbReference type="AlphaFoldDB" id="A0A6B9F5H6"/>
<keyword evidence="3" id="KW-1185">Reference proteome</keyword>
<dbReference type="KEGG" id="hra:EI982_07475"/>
<reference evidence="2 3" key="1">
    <citation type="submission" date="2018-12" db="EMBL/GenBank/DDBJ databases">
        <title>Complete genome sequence of Haloplanus rallus MBLA0036.</title>
        <authorList>
            <person name="Nam Y.-d."/>
            <person name="Kang J."/>
            <person name="Chung W.-H."/>
            <person name="Park Y.S."/>
        </authorList>
    </citation>
    <scope>NUCLEOTIDE SEQUENCE [LARGE SCALE GENOMIC DNA]</scope>
    <source>
        <strain evidence="2 3">MBLA0036</strain>
    </source>
</reference>
<dbReference type="InterPro" id="IPR055942">
    <property type="entry name" value="DUF7520"/>
</dbReference>
<evidence type="ECO:0000313" key="2">
    <source>
        <dbReference type="EMBL" id="QGX94642.1"/>
    </source>
</evidence>